<feature type="compositionally biased region" description="Basic and acidic residues" evidence="6">
    <location>
        <begin position="145"/>
        <end position="164"/>
    </location>
</feature>
<dbReference type="GO" id="GO:0005737">
    <property type="term" value="C:cytoplasm"/>
    <property type="evidence" value="ECO:0007669"/>
    <property type="project" value="TreeGrafter"/>
</dbReference>
<dbReference type="InterPro" id="IPR000086">
    <property type="entry name" value="NUDIX_hydrolase_dom"/>
</dbReference>
<gene>
    <name evidence="8" type="ORF">AXG93_2841s1120</name>
</gene>
<evidence type="ECO:0000256" key="1">
    <source>
        <dbReference type="ARBA" id="ARBA00001946"/>
    </source>
</evidence>
<dbReference type="AlphaFoldDB" id="A0A176WR17"/>
<evidence type="ECO:0000256" key="3">
    <source>
        <dbReference type="ARBA" id="ARBA00022723"/>
    </source>
</evidence>
<dbReference type="Gene3D" id="3.90.79.10">
    <property type="entry name" value="Nucleoside Triphosphate Pyrophosphohydrolase"/>
    <property type="match status" value="1"/>
</dbReference>
<protein>
    <recommendedName>
        <fullName evidence="7">Nudix hydrolase domain-containing protein</fullName>
    </recommendedName>
</protein>
<dbReference type="InterPro" id="IPR015797">
    <property type="entry name" value="NUDIX_hydrolase-like_dom_sf"/>
</dbReference>
<dbReference type="Proteomes" id="UP000077202">
    <property type="component" value="Unassembled WGS sequence"/>
</dbReference>
<dbReference type="PROSITE" id="PS51462">
    <property type="entry name" value="NUDIX"/>
    <property type="match status" value="1"/>
</dbReference>
<comment type="cofactor">
    <cofactor evidence="1">
        <name>Mg(2+)</name>
        <dbReference type="ChEBI" id="CHEBI:18420"/>
    </cofactor>
</comment>
<feature type="domain" description="Nudix hydrolase" evidence="7">
    <location>
        <begin position="223"/>
        <end position="368"/>
    </location>
</feature>
<dbReference type="PROSITE" id="PS00893">
    <property type="entry name" value="NUDIX_BOX"/>
    <property type="match status" value="1"/>
</dbReference>
<dbReference type="EMBL" id="LVLJ01000129">
    <property type="protein sequence ID" value="OAE35578.1"/>
    <property type="molecule type" value="Genomic_DNA"/>
</dbReference>
<keyword evidence="9" id="KW-1185">Reference proteome</keyword>
<dbReference type="GO" id="GO:0016462">
    <property type="term" value="F:pyrophosphatase activity"/>
    <property type="evidence" value="ECO:0007669"/>
    <property type="project" value="InterPro"/>
</dbReference>
<evidence type="ECO:0000256" key="2">
    <source>
        <dbReference type="ARBA" id="ARBA00005582"/>
    </source>
</evidence>
<keyword evidence="3" id="KW-0479">Metal-binding</keyword>
<dbReference type="CDD" id="cd04666">
    <property type="entry name" value="NUDIX_DIPP2_like_Nudt4"/>
    <property type="match status" value="1"/>
</dbReference>
<reference evidence="8" key="1">
    <citation type="submission" date="2016-03" db="EMBL/GenBank/DDBJ databases">
        <title>Mechanisms controlling the formation of the plant cell surface in tip-growing cells are functionally conserved among land plants.</title>
        <authorList>
            <person name="Honkanen S."/>
            <person name="Jones V.A."/>
            <person name="Morieri G."/>
            <person name="Champion C."/>
            <person name="Hetherington A.J."/>
            <person name="Kelly S."/>
            <person name="Saint-Marcoux D."/>
            <person name="Proust H."/>
            <person name="Prescott H."/>
            <person name="Dolan L."/>
        </authorList>
    </citation>
    <scope>NUCLEOTIDE SEQUENCE [LARGE SCALE GENOMIC DNA]</scope>
    <source>
        <tissue evidence="8">Whole gametophyte</tissue>
    </source>
</reference>
<dbReference type="GO" id="GO:0046872">
    <property type="term" value="F:metal ion binding"/>
    <property type="evidence" value="ECO:0007669"/>
    <property type="project" value="UniProtKB-KW"/>
</dbReference>
<evidence type="ECO:0000256" key="4">
    <source>
        <dbReference type="ARBA" id="ARBA00022801"/>
    </source>
</evidence>
<evidence type="ECO:0000259" key="7">
    <source>
        <dbReference type="PROSITE" id="PS51462"/>
    </source>
</evidence>
<evidence type="ECO:0000313" key="8">
    <source>
        <dbReference type="EMBL" id="OAE35578.1"/>
    </source>
</evidence>
<evidence type="ECO:0000256" key="5">
    <source>
        <dbReference type="ARBA" id="ARBA00022842"/>
    </source>
</evidence>
<evidence type="ECO:0000256" key="6">
    <source>
        <dbReference type="SAM" id="MobiDB-lite"/>
    </source>
</evidence>
<accession>A0A176WR17</accession>
<evidence type="ECO:0000313" key="9">
    <source>
        <dbReference type="Proteomes" id="UP000077202"/>
    </source>
</evidence>
<dbReference type="SUPFAM" id="SSF55811">
    <property type="entry name" value="Nudix"/>
    <property type="match status" value="1"/>
</dbReference>
<organism evidence="8 9">
    <name type="scientific">Marchantia polymorpha subsp. ruderalis</name>
    <dbReference type="NCBI Taxonomy" id="1480154"/>
    <lineage>
        <taxon>Eukaryota</taxon>
        <taxon>Viridiplantae</taxon>
        <taxon>Streptophyta</taxon>
        <taxon>Embryophyta</taxon>
        <taxon>Marchantiophyta</taxon>
        <taxon>Marchantiopsida</taxon>
        <taxon>Marchantiidae</taxon>
        <taxon>Marchantiales</taxon>
        <taxon>Marchantiaceae</taxon>
        <taxon>Marchantia</taxon>
    </lineage>
</organism>
<dbReference type="PANTHER" id="PTHR12629:SF0">
    <property type="entry name" value="DIPHOSPHOINOSITOL-POLYPHOSPHATE DIPHOSPHATASE"/>
    <property type="match status" value="1"/>
</dbReference>
<feature type="region of interest" description="Disordered" evidence="6">
    <location>
        <begin position="378"/>
        <end position="399"/>
    </location>
</feature>
<keyword evidence="5" id="KW-0460">Magnesium</keyword>
<dbReference type="GO" id="GO:0005634">
    <property type="term" value="C:nucleus"/>
    <property type="evidence" value="ECO:0007669"/>
    <property type="project" value="TreeGrafter"/>
</dbReference>
<feature type="region of interest" description="Disordered" evidence="6">
    <location>
        <begin position="136"/>
        <end position="164"/>
    </location>
</feature>
<keyword evidence="4" id="KW-0378">Hydrolase</keyword>
<dbReference type="InterPro" id="IPR020084">
    <property type="entry name" value="NUDIX_hydrolase_CS"/>
</dbReference>
<proteinExistence type="inferred from homology"/>
<sequence>MLREGFVGWLAGLGRLRERAISAALAGIWSSGWVLALVLVEVQQQQEKQQQQSGRGGESRYLQILHCTSCPTRIDRAHSFVALLASVAWPGVRVCGCCNFLFVLGEESRREWNESHSSNALSLSVSVSLCATKKRKAHSLAQQHSRREETHRGGERERKKEEKKEEQRRLEKRFCCERREEGRGGAGGGRDALISGGGERQFTGRVGVFSKFDLPFSRKLNQRNMLQLSCIPYRYGSTDDGNGNANPEHNIEVLMITSQRGEGLLFPKGGWETDETVEEAALREALEEAGVRGDLQEKLGEWDFKSKRQQGDCCPEGLCKAHMFALAVNEQLESWPEQHARQRQWFSLADAVGQCRVEWMRDALEKCKVYLCLPTANEENSPPSPHFANHLPNQGESLA</sequence>
<dbReference type="PANTHER" id="PTHR12629">
    <property type="entry name" value="DIPHOSPHOINOSITOL POLYPHOSPHATE PHOSPHOHYDROLASE"/>
    <property type="match status" value="1"/>
</dbReference>
<comment type="similarity">
    <text evidence="2">Belongs to the Nudix hydrolase family.</text>
</comment>
<dbReference type="Pfam" id="PF00293">
    <property type="entry name" value="NUDIX"/>
    <property type="match status" value="1"/>
</dbReference>
<comment type="caution">
    <text evidence="8">The sequence shown here is derived from an EMBL/GenBank/DDBJ whole genome shotgun (WGS) entry which is preliminary data.</text>
</comment>
<dbReference type="InterPro" id="IPR047198">
    <property type="entry name" value="DDP-like_NUDIX"/>
</dbReference>
<name>A0A176WR17_MARPO</name>